<protein>
    <submittedName>
        <fullName evidence="1">Uncharacterized protein</fullName>
    </submittedName>
</protein>
<accession>A0ACB9FQ95</accession>
<organism evidence="1 2">
    <name type="scientific">Smallanthus sonchifolius</name>
    <dbReference type="NCBI Taxonomy" id="185202"/>
    <lineage>
        <taxon>Eukaryota</taxon>
        <taxon>Viridiplantae</taxon>
        <taxon>Streptophyta</taxon>
        <taxon>Embryophyta</taxon>
        <taxon>Tracheophyta</taxon>
        <taxon>Spermatophyta</taxon>
        <taxon>Magnoliopsida</taxon>
        <taxon>eudicotyledons</taxon>
        <taxon>Gunneridae</taxon>
        <taxon>Pentapetalae</taxon>
        <taxon>asterids</taxon>
        <taxon>campanulids</taxon>
        <taxon>Asterales</taxon>
        <taxon>Asteraceae</taxon>
        <taxon>Asteroideae</taxon>
        <taxon>Heliantheae alliance</taxon>
        <taxon>Millerieae</taxon>
        <taxon>Smallanthus</taxon>
    </lineage>
</organism>
<evidence type="ECO:0000313" key="2">
    <source>
        <dbReference type="Proteomes" id="UP001056120"/>
    </source>
</evidence>
<reference evidence="1 2" key="2">
    <citation type="journal article" date="2022" name="Mol. Ecol. Resour.">
        <title>The genomes of chicory, endive, great burdock and yacon provide insights into Asteraceae paleo-polyploidization history and plant inulin production.</title>
        <authorList>
            <person name="Fan W."/>
            <person name="Wang S."/>
            <person name="Wang H."/>
            <person name="Wang A."/>
            <person name="Jiang F."/>
            <person name="Liu H."/>
            <person name="Zhao H."/>
            <person name="Xu D."/>
            <person name="Zhang Y."/>
        </authorList>
    </citation>
    <scope>NUCLEOTIDE SEQUENCE [LARGE SCALE GENOMIC DNA]</scope>
    <source>
        <strain evidence="2">cv. Yunnan</strain>
        <tissue evidence="1">Leaves</tissue>
    </source>
</reference>
<evidence type="ECO:0000313" key="1">
    <source>
        <dbReference type="EMBL" id="KAI3773357.1"/>
    </source>
</evidence>
<keyword evidence="2" id="KW-1185">Reference proteome</keyword>
<dbReference type="Proteomes" id="UP001056120">
    <property type="component" value="Linkage Group LG16"/>
</dbReference>
<name>A0ACB9FQ95_9ASTR</name>
<gene>
    <name evidence="1" type="ORF">L1987_47884</name>
</gene>
<comment type="caution">
    <text evidence="1">The sequence shown here is derived from an EMBL/GenBank/DDBJ whole genome shotgun (WGS) entry which is preliminary data.</text>
</comment>
<sequence length="266" mass="29601">MLCPKFHNRLSDIEISALLSGTELAEQNKSKMASSIVVSVPLEPGKYKALPFSHFISLPLALPPSLVDKLINFQNSILGMNDATELGIDASIFTKPQTLHLTVLMLKLWDEERLDAAVRIFKGIEAEVMDALGGQSVSIKLKGLACFNDSFDKVHILYAPVEVVGGDGRLLRACNIITDAFINSGLVLVENTRHTLKLHATVMNTIYRNRAYPFDAGRIVEKYGSEAWGECSISEIHLSERFVYDENGYYHRCASFPLNPRNMQVD</sequence>
<reference evidence="2" key="1">
    <citation type="journal article" date="2022" name="Mol. Ecol. Resour.">
        <title>The genomes of chicory, endive, great burdock and yacon provide insights into Asteraceae palaeo-polyploidization history and plant inulin production.</title>
        <authorList>
            <person name="Fan W."/>
            <person name="Wang S."/>
            <person name="Wang H."/>
            <person name="Wang A."/>
            <person name="Jiang F."/>
            <person name="Liu H."/>
            <person name="Zhao H."/>
            <person name="Xu D."/>
            <person name="Zhang Y."/>
        </authorList>
    </citation>
    <scope>NUCLEOTIDE SEQUENCE [LARGE SCALE GENOMIC DNA]</scope>
    <source>
        <strain evidence="2">cv. Yunnan</strain>
    </source>
</reference>
<dbReference type="EMBL" id="CM042033">
    <property type="protein sequence ID" value="KAI3773357.1"/>
    <property type="molecule type" value="Genomic_DNA"/>
</dbReference>
<proteinExistence type="predicted"/>